<sequence>MDEYDIKIKILLDKISNESVPYGFEEKVMRKISIEAVKRRERKENATQIMIATFFVILFVAIMVYLNLNFFKLDFSNYRVNIPEFDFKIRHFSLMPFYNSASVKWILIGINIALLLIIERIISWKLDKKH</sequence>
<gene>
    <name evidence="2" type="ORF">SDC9_162295</name>
</gene>
<feature type="transmembrane region" description="Helical" evidence="1">
    <location>
        <begin position="103"/>
        <end position="122"/>
    </location>
</feature>
<name>A0A645FMR9_9ZZZZ</name>
<keyword evidence="1" id="KW-0812">Transmembrane</keyword>
<evidence type="ECO:0000313" key="2">
    <source>
        <dbReference type="EMBL" id="MPN14966.1"/>
    </source>
</evidence>
<keyword evidence="1" id="KW-1133">Transmembrane helix</keyword>
<accession>A0A645FMR9</accession>
<protein>
    <submittedName>
        <fullName evidence="2">Uncharacterized protein</fullName>
    </submittedName>
</protein>
<keyword evidence="1" id="KW-0472">Membrane</keyword>
<proteinExistence type="predicted"/>
<comment type="caution">
    <text evidence="2">The sequence shown here is derived from an EMBL/GenBank/DDBJ whole genome shotgun (WGS) entry which is preliminary data.</text>
</comment>
<evidence type="ECO:0000256" key="1">
    <source>
        <dbReference type="SAM" id="Phobius"/>
    </source>
</evidence>
<organism evidence="2">
    <name type="scientific">bioreactor metagenome</name>
    <dbReference type="NCBI Taxonomy" id="1076179"/>
    <lineage>
        <taxon>unclassified sequences</taxon>
        <taxon>metagenomes</taxon>
        <taxon>ecological metagenomes</taxon>
    </lineage>
</organism>
<dbReference type="EMBL" id="VSSQ01061668">
    <property type="protein sequence ID" value="MPN14966.1"/>
    <property type="molecule type" value="Genomic_DNA"/>
</dbReference>
<feature type="transmembrane region" description="Helical" evidence="1">
    <location>
        <begin position="49"/>
        <end position="68"/>
    </location>
</feature>
<reference evidence="2" key="1">
    <citation type="submission" date="2019-08" db="EMBL/GenBank/DDBJ databases">
        <authorList>
            <person name="Kucharzyk K."/>
            <person name="Murdoch R.W."/>
            <person name="Higgins S."/>
            <person name="Loffler F."/>
        </authorList>
    </citation>
    <scope>NUCLEOTIDE SEQUENCE</scope>
</reference>
<dbReference type="AlphaFoldDB" id="A0A645FMR9"/>